<dbReference type="Proteomes" id="UP001196413">
    <property type="component" value="Unassembled WGS sequence"/>
</dbReference>
<organism evidence="1 2">
    <name type="scientific">Parelaphostrongylus tenuis</name>
    <name type="common">Meningeal worm</name>
    <dbReference type="NCBI Taxonomy" id="148309"/>
    <lineage>
        <taxon>Eukaryota</taxon>
        <taxon>Metazoa</taxon>
        <taxon>Ecdysozoa</taxon>
        <taxon>Nematoda</taxon>
        <taxon>Chromadorea</taxon>
        <taxon>Rhabditida</taxon>
        <taxon>Rhabditina</taxon>
        <taxon>Rhabditomorpha</taxon>
        <taxon>Strongyloidea</taxon>
        <taxon>Metastrongylidae</taxon>
        <taxon>Parelaphostrongylus</taxon>
    </lineage>
</organism>
<proteinExistence type="predicted"/>
<comment type="caution">
    <text evidence="1">The sequence shown here is derived from an EMBL/GenBank/DDBJ whole genome shotgun (WGS) entry which is preliminary data.</text>
</comment>
<sequence length="82" mass="9231">MYLSIVVLYKTDAHRSIGLPRFSSRYSVKGKSSLGCVLFKIEKNPIASVVLLAPLKIDVHRDIYTSGGLKYAKVSRYDVQLR</sequence>
<name>A0AAD5QFY7_PARTN</name>
<keyword evidence="2" id="KW-1185">Reference proteome</keyword>
<accession>A0AAD5QFY7</accession>
<evidence type="ECO:0000313" key="2">
    <source>
        <dbReference type="Proteomes" id="UP001196413"/>
    </source>
</evidence>
<reference evidence="1" key="1">
    <citation type="submission" date="2021-06" db="EMBL/GenBank/DDBJ databases">
        <title>Parelaphostrongylus tenuis whole genome reference sequence.</title>
        <authorList>
            <person name="Garwood T.J."/>
            <person name="Larsen P.A."/>
            <person name="Fountain-Jones N.M."/>
            <person name="Garbe J.R."/>
            <person name="Macchietto M.G."/>
            <person name="Kania S.A."/>
            <person name="Gerhold R.W."/>
            <person name="Richards J.E."/>
            <person name="Wolf T.M."/>
        </authorList>
    </citation>
    <scope>NUCLEOTIDE SEQUENCE</scope>
    <source>
        <strain evidence="1">MNPRO001-30</strain>
        <tissue evidence="1">Meninges</tissue>
    </source>
</reference>
<evidence type="ECO:0000313" key="1">
    <source>
        <dbReference type="EMBL" id="KAJ1348084.1"/>
    </source>
</evidence>
<dbReference type="EMBL" id="JAHQIW010000426">
    <property type="protein sequence ID" value="KAJ1348084.1"/>
    <property type="molecule type" value="Genomic_DNA"/>
</dbReference>
<gene>
    <name evidence="1" type="ORF">KIN20_003306</name>
</gene>
<protein>
    <submittedName>
        <fullName evidence="1">Uncharacterized protein</fullName>
    </submittedName>
</protein>
<dbReference type="AlphaFoldDB" id="A0AAD5QFY7"/>